<dbReference type="GO" id="GO:0016853">
    <property type="term" value="F:isomerase activity"/>
    <property type="evidence" value="ECO:0007669"/>
    <property type="project" value="UniProtKB-KW"/>
</dbReference>
<proteinExistence type="predicted"/>
<dbReference type="InterPro" id="IPR001753">
    <property type="entry name" value="Enoyl-CoA_hydra/iso"/>
</dbReference>
<dbReference type="InterPro" id="IPR029045">
    <property type="entry name" value="ClpP/crotonase-like_dom_sf"/>
</dbReference>
<keyword evidence="1" id="KW-0413">Isomerase</keyword>
<evidence type="ECO:0000313" key="2">
    <source>
        <dbReference type="Proteomes" id="UP000249065"/>
    </source>
</evidence>
<dbReference type="AlphaFoldDB" id="A0A327M5V0"/>
<gene>
    <name evidence="1" type="ORF">DOO78_15365</name>
</gene>
<dbReference type="Gene3D" id="3.90.226.10">
    <property type="entry name" value="2-enoyl-CoA Hydratase, Chain A, domain 1"/>
    <property type="match status" value="1"/>
</dbReference>
<dbReference type="EMBL" id="QLIX01000011">
    <property type="protein sequence ID" value="RAI58109.1"/>
    <property type="molecule type" value="Genomic_DNA"/>
</dbReference>
<name>A0A327M5V0_9PROT</name>
<keyword evidence="2" id="KW-1185">Reference proteome</keyword>
<dbReference type="RefSeq" id="WP_111470743.1">
    <property type="nucleotide sequence ID" value="NZ_QLIX01000011.1"/>
</dbReference>
<evidence type="ECO:0000313" key="1">
    <source>
        <dbReference type="EMBL" id="RAI58109.1"/>
    </source>
</evidence>
<dbReference type="GO" id="GO:0006635">
    <property type="term" value="P:fatty acid beta-oxidation"/>
    <property type="evidence" value="ECO:0007669"/>
    <property type="project" value="TreeGrafter"/>
</dbReference>
<organism evidence="1 2">
    <name type="scientific">Roseicella frigidaeris</name>
    <dbReference type="NCBI Taxonomy" id="2230885"/>
    <lineage>
        <taxon>Bacteria</taxon>
        <taxon>Pseudomonadati</taxon>
        <taxon>Pseudomonadota</taxon>
        <taxon>Alphaproteobacteria</taxon>
        <taxon>Acetobacterales</taxon>
        <taxon>Roseomonadaceae</taxon>
        <taxon>Roseicella</taxon>
    </lineage>
</organism>
<sequence length="254" mass="27492">MAFTSIGVFEGGAVTTVEIQRPPNNFFDITLIEEIATAFEAADADPGVRALLLVAQGKAFCAGADFSRRDVGDQRPGRHLYKEALRLFRTRKPIIAAVQGPAIGGGLGLACMADFRITCPEGRFSANFTRLGFHPGFGLTATLPRLVGPQQAALLFYTGRRINGEEAVRLGLADQLVPQAELRQAAAALATEIAQSSPLGLLATRETLRRGLADAVEQATERELVEQDWLRKTADFQEGVRASAERRLPDFQGR</sequence>
<dbReference type="OrthoDB" id="9777711at2"/>
<dbReference type="PANTHER" id="PTHR11941:SF54">
    <property type="entry name" value="ENOYL-COA HYDRATASE, MITOCHONDRIAL"/>
    <property type="match status" value="1"/>
</dbReference>
<comment type="caution">
    <text evidence="1">The sequence shown here is derived from an EMBL/GenBank/DDBJ whole genome shotgun (WGS) entry which is preliminary data.</text>
</comment>
<protein>
    <submittedName>
        <fullName evidence="1">Enoyl-CoA hydratase/isomerase family protein</fullName>
    </submittedName>
</protein>
<accession>A0A327M5V0</accession>
<reference evidence="2" key="1">
    <citation type="submission" date="2018-06" db="EMBL/GenBank/DDBJ databases">
        <authorList>
            <person name="Khan S.A."/>
        </authorList>
    </citation>
    <scope>NUCLEOTIDE SEQUENCE [LARGE SCALE GENOMIC DNA]</scope>
    <source>
        <strain evidence="2">DB-1506</strain>
    </source>
</reference>
<dbReference type="SUPFAM" id="SSF52096">
    <property type="entry name" value="ClpP/crotonase"/>
    <property type="match status" value="1"/>
</dbReference>
<dbReference type="Pfam" id="PF00378">
    <property type="entry name" value="ECH_1"/>
    <property type="match status" value="1"/>
</dbReference>
<dbReference type="PANTHER" id="PTHR11941">
    <property type="entry name" value="ENOYL-COA HYDRATASE-RELATED"/>
    <property type="match status" value="1"/>
</dbReference>
<dbReference type="Proteomes" id="UP000249065">
    <property type="component" value="Unassembled WGS sequence"/>
</dbReference>
<dbReference type="CDD" id="cd06558">
    <property type="entry name" value="crotonase-like"/>
    <property type="match status" value="1"/>
</dbReference>